<evidence type="ECO:0000256" key="9">
    <source>
        <dbReference type="ARBA" id="ARBA00022723"/>
    </source>
</evidence>
<keyword evidence="11" id="KW-0269">Exonuclease</keyword>
<keyword evidence="14" id="KW-0464">Manganese</keyword>
<keyword evidence="5" id="KW-0808">Transferase</keyword>
<comment type="cofactor">
    <cofactor evidence="1">
        <name>Mn(2+)</name>
        <dbReference type="ChEBI" id="CHEBI:29035"/>
    </cofactor>
</comment>
<accession>A0A2Z5T3N3</accession>
<dbReference type="FunFam" id="3.30.420.10:FF:000012">
    <property type="entry name" value="DNA polymerase III subunit epsilon"/>
    <property type="match status" value="1"/>
</dbReference>
<evidence type="ECO:0000256" key="14">
    <source>
        <dbReference type="ARBA" id="ARBA00023211"/>
    </source>
</evidence>
<evidence type="ECO:0000256" key="13">
    <source>
        <dbReference type="ARBA" id="ARBA00022932"/>
    </source>
</evidence>
<keyword evidence="12" id="KW-0460">Magnesium</keyword>
<dbReference type="EC" id="2.7.7.7" evidence="3"/>
<dbReference type="GO" id="GO:0045004">
    <property type="term" value="P:DNA replication proofreading"/>
    <property type="evidence" value="ECO:0007669"/>
    <property type="project" value="TreeGrafter"/>
</dbReference>
<dbReference type="EMBL" id="AP018161">
    <property type="protein sequence ID" value="BBA85007.1"/>
    <property type="molecule type" value="Genomic_DNA"/>
</dbReference>
<dbReference type="InterPro" id="IPR012337">
    <property type="entry name" value="RNaseH-like_sf"/>
</dbReference>
<feature type="domain" description="Exonuclease" evidence="16">
    <location>
        <begin position="4"/>
        <end position="180"/>
    </location>
</feature>
<dbReference type="PANTHER" id="PTHR30231:SF41">
    <property type="entry name" value="DNA POLYMERASE III SUBUNIT EPSILON"/>
    <property type="match status" value="1"/>
</dbReference>
<dbReference type="GO" id="GO:0008408">
    <property type="term" value="F:3'-5' exonuclease activity"/>
    <property type="evidence" value="ECO:0007669"/>
    <property type="project" value="TreeGrafter"/>
</dbReference>
<dbReference type="AlphaFoldDB" id="A0A2Z5T3N3"/>
<dbReference type="SMART" id="SM00479">
    <property type="entry name" value="EXOIII"/>
    <property type="match status" value="1"/>
</dbReference>
<keyword evidence="7" id="KW-0235">DNA replication</keyword>
<gene>
    <name evidence="17" type="primary">dnaQ</name>
    <name evidence="17" type="ORF">NARRFE1_00500</name>
</gene>
<dbReference type="OrthoDB" id="9804290at2"/>
<name>A0A2Z5T3N3_9GAMM</name>
<sequence>MNKIQIVLDIETTGINKNGPHYLNHKIIEIAAIKIINRKITKDVFHVFINPNRNIDIEAYNIHKISNNFLKKKPIFYNIANNLINFIKGHDLIIHNSKFDIGFINYELKLINYNIKIENICNIIDTLSISRKIFPCKKNNLDDLSIRLNINKKKRNKHSALNDVIILVNIYLKLTSKQLRIDFNKNLFYNNNIKYNNLLNSSFYNNKKLKIIFANNKEINNNNIFLNLIIKKYK</sequence>
<protein>
    <recommendedName>
        <fullName evidence="4">DNA polymerase III subunit epsilon</fullName>
        <ecNumber evidence="3">2.7.7.7</ecNumber>
    </recommendedName>
</protein>
<organism evidence="17 18">
    <name type="scientific">endosymbiont of Rhynchophorus ferrugineus</name>
    <dbReference type="NCBI Taxonomy" id="1972133"/>
    <lineage>
        <taxon>Bacteria</taxon>
        <taxon>Pseudomonadati</taxon>
        <taxon>Pseudomonadota</taxon>
        <taxon>Gammaproteobacteria</taxon>
        <taxon>Candidatus Nardonella</taxon>
    </lineage>
</organism>
<dbReference type="Proteomes" id="UP000289537">
    <property type="component" value="Chromosome"/>
</dbReference>
<comment type="catalytic activity">
    <reaction evidence="15">
        <text>DNA(n) + a 2'-deoxyribonucleoside 5'-triphosphate = DNA(n+1) + diphosphate</text>
        <dbReference type="Rhea" id="RHEA:22508"/>
        <dbReference type="Rhea" id="RHEA-COMP:17339"/>
        <dbReference type="Rhea" id="RHEA-COMP:17340"/>
        <dbReference type="ChEBI" id="CHEBI:33019"/>
        <dbReference type="ChEBI" id="CHEBI:61560"/>
        <dbReference type="ChEBI" id="CHEBI:173112"/>
        <dbReference type="EC" id="2.7.7.7"/>
    </reaction>
</comment>
<evidence type="ECO:0000256" key="1">
    <source>
        <dbReference type="ARBA" id="ARBA00001936"/>
    </source>
</evidence>
<dbReference type="RefSeq" id="WP_148708358.1">
    <property type="nucleotide sequence ID" value="NZ_AP018161.1"/>
</dbReference>
<evidence type="ECO:0000256" key="2">
    <source>
        <dbReference type="ARBA" id="ARBA00001946"/>
    </source>
</evidence>
<dbReference type="GO" id="GO:0005829">
    <property type="term" value="C:cytosol"/>
    <property type="evidence" value="ECO:0007669"/>
    <property type="project" value="TreeGrafter"/>
</dbReference>
<reference evidence="17 18" key="1">
    <citation type="journal article" date="2017" name="Proc. Natl. Acad. Sci. U.S.A.">
        <title>Small genome symbiont underlies cuticle hardness in beetles.</title>
        <authorList>
            <person name="Anbutsu H."/>
            <person name="Moriyama M."/>
            <person name="Nikoh N."/>
            <person name="Hosokawa T."/>
            <person name="Futahashi R."/>
            <person name="Tanahashi M."/>
            <person name="Meng X.Y."/>
            <person name="Kuriwada T."/>
            <person name="Mori N."/>
            <person name="Oshima K."/>
            <person name="Hattori M."/>
            <person name="Fujie M."/>
            <person name="Satoh N."/>
            <person name="Maeda T."/>
            <person name="Shigenobu S."/>
            <person name="Koga R."/>
            <person name="Fukatsu T."/>
        </authorList>
    </citation>
    <scope>NUCLEOTIDE SEQUENCE [LARGE SCALE GENOMIC DNA]</scope>
    <source>
        <strain evidence="17">NARRFE1</strain>
    </source>
</reference>
<dbReference type="KEGG" id="eor:NARRFE1_00500"/>
<dbReference type="PANTHER" id="PTHR30231">
    <property type="entry name" value="DNA POLYMERASE III SUBUNIT EPSILON"/>
    <property type="match status" value="1"/>
</dbReference>
<dbReference type="GO" id="GO:0003887">
    <property type="term" value="F:DNA-directed DNA polymerase activity"/>
    <property type="evidence" value="ECO:0007669"/>
    <property type="project" value="UniProtKB-KW"/>
</dbReference>
<dbReference type="NCBIfam" id="NF004316">
    <property type="entry name" value="PRK05711.1"/>
    <property type="match status" value="1"/>
</dbReference>
<evidence type="ECO:0000313" key="18">
    <source>
        <dbReference type="Proteomes" id="UP000289537"/>
    </source>
</evidence>
<evidence type="ECO:0000256" key="15">
    <source>
        <dbReference type="ARBA" id="ARBA00049244"/>
    </source>
</evidence>
<evidence type="ECO:0000256" key="12">
    <source>
        <dbReference type="ARBA" id="ARBA00022842"/>
    </source>
</evidence>
<keyword evidence="13" id="KW-0239">DNA-directed DNA polymerase</keyword>
<evidence type="ECO:0000256" key="10">
    <source>
        <dbReference type="ARBA" id="ARBA00022801"/>
    </source>
</evidence>
<evidence type="ECO:0000256" key="6">
    <source>
        <dbReference type="ARBA" id="ARBA00022695"/>
    </source>
</evidence>
<keyword evidence="9" id="KW-0479">Metal-binding</keyword>
<evidence type="ECO:0000256" key="5">
    <source>
        <dbReference type="ARBA" id="ARBA00022679"/>
    </source>
</evidence>
<dbReference type="Pfam" id="PF00929">
    <property type="entry name" value="RNase_T"/>
    <property type="match status" value="1"/>
</dbReference>
<dbReference type="InterPro" id="IPR036397">
    <property type="entry name" value="RNaseH_sf"/>
</dbReference>
<keyword evidence="18" id="KW-1185">Reference proteome</keyword>
<dbReference type="GO" id="GO:0003677">
    <property type="term" value="F:DNA binding"/>
    <property type="evidence" value="ECO:0007669"/>
    <property type="project" value="InterPro"/>
</dbReference>
<evidence type="ECO:0000256" key="8">
    <source>
        <dbReference type="ARBA" id="ARBA00022722"/>
    </source>
</evidence>
<evidence type="ECO:0000256" key="3">
    <source>
        <dbReference type="ARBA" id="ARBA00012417"/>
    </source>
</evidence>
<evidence type="ECO:0000256" key="7">
    <source>
        <dbReference type="ARBA" id="ARBA00022705"/>
    </source>
</evidence>
<evidence type="ECO:0000256" key="11">
    <source>
        <dbReference type="ARBA" id="ARBA00022839"/>
    </source>
</evidence>
<keyword evidence="6" id="KW-0548">Nucleotidyltransferase</keyword>
<dbReference type="NCBIfam" id="TIGR00573">
    <property type="entry name" value="dnaq"/>
    <property type="match status" value="1"/>
</dbReference>
<comment type="cofactor">
    <cofactor evidence="2">
        <name>Mg(2+)</name>
        <dbReference type="ChEBI" id="CHEBI:18420"/>
    </cofactor>
</comment>
<dbReference type="GO" id="GO:0046872">
    <property type="term" value="F:metal ion binding"/>
    <property type="evidence" value="ECO:0007669"/>
    <property type="project" value="UniProtKB-KW"/>
</dbReference>
<evidence type="ECO:0000259" key="16">
    <source>
        <dbReference type="SMART" id="SM00479"/>
    </source>
</evidence>
<evidence type="ECO:0000256" key="4">
    <source>
        <dbReference type="ARBA" id="ARBA00020352"/>
    </source>
</evidence>
<dbReference type="InterPro" id="IPR006054">
    <property type="entry name" value="DnaQ"/>
</dbReference>
<keyword evidence="8" id="KW-0540">Nuclease</keyword>
<evidence type="ECO:0000313" key="17">
    <source>
        <dbReference type="EMBL" id="BBA85007.1"/>
    </source>
</evidence>
<dbReference type="SUPFAM" id="SSF53098">
    <property type="entry name" value="Ribonuclease H-like"/>
    <property type="match status" value="1"/>
</dbReference>
<keyword evidence="10" id="KW-0378">Hydrolase</keyword>
<proteinExistence type="predicted"/>
<dbReference type="InterPro" id="IPR013520">
    <property type="entry name" value="Ribonucl_H"/>
</dbReference>
<dbReference type="Gene3D" id="3.30.420.10">
    <property type="entry name" value="Ribonuclease H-like superfamily/Ribonuclease H"/>
    <property type="match status" value="1"/>
</dbReference>